<dbReference type="InterPro" id="IPR002831">
    <property type="entry name" value="Tscrpt_reg_TrmB_N"/>
</dbReference>
<dbReference type="InterPro" id="IPR036388">
    <property type="entry name" value="WH-like_DNA-bd_sf"/>
</dbReference>
<evidence type="ECO:0000259" key="1">
    <source>
        <dbReference type="Pfam" id="PF01978"/>
    </source>
</evidence>
<organism evidence="3 4">
    <name type="scientific">Hypnocyclicus thermotrophus</name>
    <dbReference type="NCBI Taxonomy" id="1627895"/>
    <lineage>
        <taxon>Bacteria</taxon>
        <taxon>Fusobacteriati</taxon>
        <taxon>Fusobacteriota</taxon>
        <taxon>Fusobacteriia</taxon>
        <taxon>Fusobacteriales</taxon>
        <taxon>Fusobacteriaceae</taxon>
        <taxon>Hypnocyclicus</taxon>
    </lineage>
</organism>
<feature type="domain" description="Transcription regulator TrmB N-terminal" evidence="1">
    <location>
        <begin position="10"/>
        <end position="76"/>
    </location>
</feature>
<dbReference type="AlphaFoldDB" id="A0AA46DX79"/>
<gene>
    <name evidence="3" type="ORF">EV215_1906</name>
</gene>
<dbReference type="Gene3D" id="1.10.10.10">
    <property type="entry name" value="Winged helix-like DNA-binding domain superfamily/Winged helix DNA-binding domain"/>
    <property type="match status" value="1"/>
</dbReference>
<dbReference type="InterPro" id="IPR051797">
    <property type="entry name" value="TrmB-like"/>
</dbReference>
<dbReference type="EMBL" id="SOBG01000009">
    <property type="protein sequence ID" value="TDT67901.1"/>
    <property type="molecule type" value="Genomic_DNA"/>
</dbReference>
<dbReference type="InterPro" id="IPR036390">
    <property type="entry name" value="WH_DNA-bd_sf"/>
</dbReference>
<dbReference type="InterPro" id="IPR021586">
    <property type="entry name" value="Tscrpt_reg_TrmB_C"/>
</dbReference>
<name>A0AA46DX79_9FUSO</name>
<evidence type="ECO:0000313" key="4">
    <source>
        <dbReference type="Proteomes" id="UP000294678"/>
    </source>
</evidence>
<evidence type="ECO:0000313" key="3">
    <source>
        <dbReference type="EMBL" id="TDT67901.1"/>
    </source>
</evidence>
<dbReference type="Pfam" id="PF01978">
    <property type="entry name" value="TrmB"/>
    <property type="match status" value="1"/>
</dbReference>
<dbReference type="PANTHER" id="PTHR34293">
    <property type="entry name" value="HTH-TYPE TRANSCRIPTIONAL REGULATOR TRMBL2"/>
    <property type="match status" value="1"/>
</dbReference>
<keyword evidence="4" id="KW-1185">Reference proteome</keyword>
<comment type="caution">
    <text evidence="3">The sequence shown here is derived from an EMBL/GenBank/DDBJ whole genome shotgun (WGS) entry which is preliminary data.</text>
</comment>
<protein>
    <submittedName>
        <fullName evidence="3">Transcriptional regulator</fullName>
    </submittedName>
</protein>
<dbReference type="Proteomes" id="UP000294678">
    <property type="component" value="Unassembled WGS sequence"/>
</dbReference>
<reference evidence="3 4" key="1">
    <citation type="submission" date="2019-03" db="EMBL/GenBank/DDBJ databases">
        <title>Genomic Encyclopedia of Type Strains, Phase IV (KMG-IV): sequencing the most valuable type-strain genomes for metagenomic binning, comparative biology and taxonomic classification.</title>
        <authorList>
            <person name="Goeker M."/>
        </authorList>
    </citation>
    <scope>NUCLEOTIDE SEQUENCE [LARGE SCALE GENOMIC DNA]</scope>
    <source>
        <strain evidence="3 4">DSM 100055</strain>
    </source>
</reference>
<feature type="domain" description="Transcription regulator TrmB C-terminal" evidence="2">
    <location>
        <begin position="118"/>
        <end position="215"/>
    </location>
</feature>
<dbReference type="SUPFAM" id="SSF46785">
    <property type="entry name" value="Winged helix' DNA-binding domain"/>
    <property type="match status" value="1"/>
</dbReference>
<evidence type="ECO:0000259" key="2">
    <source>
        <dbReference type="Pfam" id="PF11495"/>
    </source>
</evidence>
<dbReference type="CDD" id="cd09124">
    <property type="entry name" value="PLDc_like_TrmB_middle"/>
    <property type="match status" value="1"/>
</dbReference>
<dbReference type="PANTHER" id="PTHR34293:SF1">
    <property type="entry name" value="HTH-TYPE TRANSCRIPTIONAL REGULATOR TRMBL2"/>
    <property type="match status" value="1"/>
</dbReference>
<proteinExistence type="predicted"/>
<accession>A0AA46DX79</accession>
<sequence length="280" mass="32712">MNNDIIIEKLKSFNFSKAEAQVYMTLIRYGELNGSQVSKLIGLNRGTVYTALNNLYERGAIVLLPEQTNVYRAENPKTLIENLTEKYILEYKNSAEILKKEFEKMEEKDTVKVESINLKGYMNFILKAKSLIYSAESELYIETNDNLVDFYEEFRELVEKDVDLYIRVYTNEKVIELVNEDFPESFNEIGFNDKNSKERKTMIVVDNEKALIGNGKKGDDFIATFTNNNYLVSIISDRIHYSIYLDNIVKNEGINYLKKHKINSLHEENILKKIKKYLKI</sequence>
<dbReference type="Pfam" id="PF11495">
    <property type="entry name" value="Regulator_TrmB"/>
    <property type="match status" value="1"/>
</dbReference>
<dbReference type="RefSeq" id="WP_134113766.1">
    <property type="nucleotide sequence ID" value="NZ_SOBG01000009.1"/>
</dbReference>